<gene>
    <name evidence="7" type="ORF">FM105_04700</name>
</gene>
<accession>A0A1X6X894</accession>
<keyword evidence="4" id="KW-0804">Transcription</keyword>
<keyword evidence="8" id="KW-1185">Reference proteome</keyword>
<dbReference type="InterPro" id="IPR001647">
    <property type="entry name" value="HTH_TetR"/>
</dbReference>
<evidence type="ECO:0000256" key="1">
    <source>
        <dbReference type="ARBA" id="ARBA00022491"/>
    </source>
</evidence>
<proteinExistence type="predicted"/>
<dbReference type="InterPro" id="IPR036271">
    <property type="entry name" value="Tet_transcr_reg_TetR-rel_C_sf"/>
</dbReference>
<dbReference type="PANTHER" id="PTHR30055">
    <property type="entry name" value="HTH-TYPE TRANSCRIPTIONAL REGULATOR RUTR"/>
    <property type="match status" value="1"/>
</dbReference>
<protein>
    <submittedName>
        <fullName evidence="7">Transcriptional regulator, TetR family</fullName>
    </submittedName>
</protein>
<evidence type="ECO:0000256" key="2">
    <source>
        <dbReference type="ARBA" id="ARBA00023015"/>
    </source>
</evidence>
<dbReference type="Pfam" id="PF00440">
    <property type="entry name" value="TetR_N"/>
    <property type="match status" value="1"/>
</dbReference>
<dbReference type="PROSITE" id="PS50977">
    <property type="entry name" value="HTH_TETR_2"/>
    <property type="match status" value="1"/>
</dbReference>
<evidence type="ECO:0000256" key="4">
    <source>
        <dbReference type="ARBA" id="ARBA00023163"/>
    </source>
</evidence>
<dbReference type="RefSeq" id="WP_087005483.1">
    <property type="nucleotide sequence ID" value="NZ_FWFF01000005.1"/>
</dbReference>
<dbReference type="EMBL" id="FWFF01000005">
    <property type="protein sequence ID" value="SLM95359.1"/>
    <property type="molecule type" value="Genomic_DNA"/>
</dbReference>
<evidence type="ECO:0000259" key="6">
    <source>
        <dbReference type="PROSITE" id="PS50977"/>
    </source>
</evidence>
<feature type="domain" description="HTH tetR-type" evidence="6">
    <location>
        <begin position="11"/>
        <end position="71"/>
    </location>
</feature>
<evidence type="ECO:0000313" key="8">
    <source>
        <dbReference type="Proteomes" id="UP000196581"/>
    </source>
</evidence>
<dbReference type="InterPro" id="IPR009057">
    <property type="entry name" value="Homeodomain-like_sf"/>
</dbReference>
<keyword evidence="1" id="KW-0678">Repressor</keyword>
<feature type="DNA-binding region" description="H-T-H motif" evidence="5">
    <location>
        <begin position="34"/>
        <end position="53"/>
    </location>
</feature>
<dbReference type="PANTHER" id="PTHR30055:SF226">
    <property type="entry name" value="HTH-TYPE TRANSCRIPTIONAL REGULATOR PKSA"/>
    <property type="match status" value="1"/>
</dbReference>
<dbReference type="InterPro" id="IPR050109">
    <property type="entry name" value="HTH-type_TetR-like_transc_reg"/>
</dbReference>
<dbReference type="Gene3D" id="1.10.357.10">
    <property type="entry name" value="Tetracycline Repressor, domain 2"/>
    <property type="match status" value="1"/>
</dbReference>
<keyword evidence="2" id="KW-0805">Transcription regulation</keyword>
<organism evidence="7 8">
    <name type="scientific">Brevibacterium yomogidense</name>
    <dbReference type="NCBI Taxonomy" id="946573"/>
    <lineage>
        <taxon>Bacteria</taxon>
        <taxon>Bacillati</taxon>
        <taxon>Actinomycetota</taxon>
        <taxon>Actinomycetes</taxon>
        <taxon>Micrococcales</taxon>
        <taxon>Brevibacteriaceae</taxon>
        <taxon>Brevibacterium</taxon>
    </lineage>
</organism>
<evidence type="ECO:0000256" key="3">
    <source>
        <dbReference type="ARBA" id="ARBA00023125"/>
    </source>
</evidence>
<dbReference type="AlphaFoldDB" id="A0A1X6X894"/>
<dbReference type="InterPro" id="IPR039538">
    <property type="entry name" value="BetI_C"/>
</dbReference>
<dbReference type="PRINTS" id="PR00455">
    <property type="entry name" value="HTHTETR"/>
</dbReference>
<sequence length="200" mass="21970">MARTVDPAKHAANRRQIMDAAALLFAENGFERTTTAMICDAVGMSPGRLYHYFAGKKPLFIAVLTDDRRETGEMLEGLRRSERPLEALLAFVEHLAAPATVHPLVSQLVLEAMMQAQRDEEVRTILEEVDDEEQAGIEELLTRAIKAGETDPGLAPRKAAQWITTLIGALYLGVVGSDGSTDLLAQLRRTVRGYLMPARA</sequence>
<evidence type="ECO:0000313" key="7">
    <source>
        <dbReference type="EMBL" id="SLM95359.1"/>
    </source>
</evidence>
<dbReference type="SUPFAM" id="SSF46689">
    <property type="entry name" value="Homeodomain-like"/>
    <property type="match status" value="1"/>
</dbReference>
<name>A0A1X6X894_9MICO</name>
<dbReference type="GO" id="GO:0000976">
    <property type="term" value="F:transcription cis-regulatory region binding"/>
    <property type="evidence" value="ECO:0007669"/>
    <property type="project" value="TreeGrafter"/>
</dbReference>
<dbReference type="Pfam" id="PF13977">
    <property type="entry name" value="TetR_C_6"/>
    <property type="match status" value="1"/>
</dbReference>
<dbReference type="SUPFAM" id="SSF48498">
    <property type="entry name" value="Tetracyclin repressor-like, C-terminal domain"/>
    <property type="match status" value="1"/>
</dbReference>
<reference evidence="8" key="1">
    <citation type="submission" date="2017-02" db="EMBL/GenBank/DDBJ databases">
        <authorList>
            <person name="Dridi B."/>
        </authorList>
    </citation>
    <scope>NUCLEOTIDE SEQUENCE [LARGE SCALE GENOMIC DNA]</scope>
    <source>
        <strain evidence="8">B Co 03.10</strain>
    </source>
</reference>
<dbReference type="GO" id="GO:0003700">
    <property type="term" value="F:DNA-binding transcription factor activity"/>
    <property type="evidence" value="ECO:0007669"/>
    <property type="project" value="TreeGrafter"/>
</dbReference>
<dbReference type="Proteomes" id="UP000196581">
    <property type="component" value="Unassembled WGS sequence"/>
</dbReference>
<evidence type="ECO:0000256" key="5">
    <source>
        <dbReference type="PROSITE-ProRule" id="PRU00335"/>
    </source>
</evidence>
<keyword evidence="3 5" id="KW-0238">DNA-binding</keyword>